<dbReference type="Pfam" id="PF05649">
    <property type="entry name" value="Peptidase_M13_N"/>
    <property type="match status" value="1"/>
</dbReference>
<keyword evidence="11" id="KW-1185">Reference proteome</keyword>
<feature type="domain" description="Peptidase M13 C-terminal" evidence="8">
    <location>
        <begin position="540"/>
        <end position="742"/>
    </location>
</feature>
<dbReference type="GO" id="GO:0046872">
    <property type="term" value="F:metal ion binding"/>
    <property type="evidence" value="ECO:0007669"/>
    <property type="project" value="UniProtKB-KW"/>
</dbReference>
<evidence type="ECO:0000256" key="1">
    <source>
        <dbReference type="ARBA" id="ARBA00001947"/>
    </source>
</evidence>
<sequence length="743" mass="84138">MGRRGSREELVFDDGVGTRRPSKFFLFILFVMLLIVLGLTGALVYFILDSNDCHSTSELTGDMCMSTQCIKSASVYLESMDSSANPCDNFYQYACGGWVKKHVIPEDRSRYSSFDKLDEDVTIKCKDLLEEDAVFGEPVAITNVRRYYKSCLDMETINSMDDQPLIDTLVKVGGWPMLGTSPGGNWVEDDYKFENLLALLAKEYGIAPVISYGVGVDDKNSNLHVLLINQPSLLMGGRDYYLKSNYSKERDAYKDYMVNVAVALGANKDNATNDAADLLAFETMIAQLSVPSSERRDANKLYNVFELGELGTTYPEVNWTVLFNQLLPDTLTPLPDTERVINYSPPYIGNLTTWLSSQSNRAVANYMVWRLVSYKFGYLGDKFLDIEQEFGNVLSGTSARSARWRRCIGEVQSSIMEFAMGRMYVDLHFPEEARLQTIEMVGNLKTAFKAMLTPNTWLADEDKVVAAQKADAMEVNVGYPEWIKDDAKLDEYYMKLDNFTTTAYYENTQQYIQWQLEKALGSLRDAVDKKTWGMGPAVVNAYYSPNENKIVFPAGILQPPFYHKDLPWYSNYGGMGVVIGHEITHGFDDEGRQYDKDGNLDDWWSQKSVDNFKERAQCIVKQYSDFIMPENNQHLNGEQTQGENIADNGGLKESLKAYHDNAKSQPKLPGIDLNEEQMFFLSYGQVWCTLYRPEGVANLILTNPHSPGRYRVIGPTQNSKAFSDAFGCKEGDYMNPKDKCDVW</sequence>
<dbReference type="OMA" id="FARAYHC"/>
<dbReference type="InterPro" id="IPR024079">
    <property type="entry name" value="MetalloPept_cat_dom_sf"/>
</dbReference>
<dbReference type="PROSITE" id="PS51885">
    <property type="entry name" value="NEPRILYSIN"/>
    <property type="match status" value="1"/>
</dbReference>
<dbReference type="Gene3D" id="3.40.390.10">
    <property type="entry name" value="Collagenase (Catalytic Domain)"/>
    <property type="match status" value="1"/>
</dbReference>
<evidence type="ECO:0000313" key="10">
    <source>
        <dbReference type="EnsemblMetazoa" id="XP_038076777.1"/>
    </source>
</evidence>
<dbReference type="PANTHER" id="PTHR11733:SF133">
    <property type="entry name" value="PHOSPHATE-REGULATING NEUTRAL ENDOPEPTIDASE PHEX"/>
    <property type="match status" value="1"/>
</dbReference>
<dbReference type="RefSeq" id="XP_038076776.1">
    <property type="nucleotide sequence ID" value="XM_038220848.1"/>
</dbReference>
<dbReference type="GO" id="GO:0005886">
    <property type="term" value="C:plasma membrane"/>
    <property type="evidence" value="ECO:0007669"/>
    <property type="project" value="TreeGrafter"/>
</dbReference>
<evidence type="ECO:0000256" key="5">
    <source>
        <dbReference type="ARBA" id="ARBA00022833"/>
    </source>
</evidence>
<evidence type="ECO:0000256" key="3">
    <source>
        <dbReference type="ARBA" id="ARBA00022723"/>
    </source>
</evidence>
<evidence type="ECO:0000256" key="6">
    <source>
        <dbReference type="ARBA" id="ARBA00023049"/>
    </source>
</evidence>
<evidence type="ECO:0000256" key="2">
    <source>
        <dbReference type="ARBA" id="ARBA00022670"/>
    </source>
</evidence>
<accession>A0A914BMT2</accession>
<proteinExistence type="predicted"/>
<organism evidence="10 11">
    <name type="scientific">Patiria miniata</name>
    <name type="common">Bat star</name>
    <name type="synonym">Asterina miniata</name>
    <dbReference type="NCBI Taxonomy" id="46514"/>
    <lineage>
        <taxon>Eukaryota</taxon>
        <taxon>Metazoa</taxon>
        <taxon>Echinodermata</taxon>
        <taxon>Eleutherozoa</taxon>
        <taxon>Asterozoa</taxon>
        <taxon>Asteroidea</taxon>
        <taxon>Valvatacea</taxon>
        <taxon>Valvatida</taxon>
        <taxon>Asterinidae</taxon>
        <taxon>Patiria</taxon>
    </lineage>
</organism>
<dbReference type="InterPro" id="IPR018497">
    <property type="entry name" value="Peptidase_M13_C"/>
</dbReference>
<feature type="domain" description="Peptidase M13 N-terminal" evidence="9">
    <location>
        <begin position="86"/>
        <end position="480"/>
    </location>
</feature>
<dbReference type="GO" id="GO:0004222">
    <property type="term" value="F:metalloendopeptidase activity"/>
    <property type="evidence" value="ECO:0007669"/>
    <property type="project" value="InterPro"/>
</dbReference>
<comment type="cofactor">
    <cofactor evidence="1">
        <name>Zn(2+)</name>
        <dbReference type="ChEBI" id="CHEBI:29105"/>
    </cofactor>
</comment>
<dbReference type="Gene3D" id="1.10.1380.10">
    <property type="entry name" value="Neutral endopeptidase , domain2"/>
    <property type="match status" value="1"/>
</dbReference>
<dbReference type="PRINTS" id="PR00786">
    <property type="entry name" value="NEPRILYSIN"/>
</dbReference>
<evidence type="ECO:0000313" key="11">
    <source>
        <dbReference type="Proteomes" id="UP000887568"/>
    </source>
</evidence>
<reference evidence="10" key="1">
    <citation type="submission" date="2022-11" db="UniProtKB">
        <authorList>
            <consortium name="EnsemblMetazoa"/>
        </authorList>
    </citation>
    <scope>IDENTIFICATION</scope>
</reference>
<keyword evidence="2" id="KW-0645">Protease</keyword>
<dbReference type="GeneID" id="119744748"/>
<dbReference type="EnsemblMetazoa" id="XM_038220849.1">
    <property type="protein sequence ID" value="XP_038076777.1"/>
    <property type="gene ID" value="LOC119744748"/>
</dbReference>
<evidence type="ECO:0000256" key="4">
    <source>
        <dbReference type="ARBA" id="ARBA00022801"/>
    </source>
</evidence>
<dbReference type="CDD" id="cd08662">
    <property type="entry name" value="M13"/>
    <property type="match status" value="1"/>
</dbReference>
<evidence type="ECO:0000256" key="7">
    <source>
        <dbReference type="SAM" id="Phobius"/>
    </source>
</evidence>
<protein>
    <submittedName>
        <fullName evidence="10">Uncharacterized protein</fullName>
    </submittedName>
</protein>
<dbReference type="InterPro" id="IPR008753">
    <property type="entry name" value="Peptidase_M13_N"/>
</dbReference>
<evidence type="ECO:0000259" key="9">
    <source>
        <dbReference type="Pfam" id="PF05649"/>
    </source>
</evidence>
<dbReference type="GO" id="GO:0016485">
    <property type="term" value="P:protein processing"/>
    <property type="evidence" value="ECO:0007669"/>
    <property type="project" value="TreeGrafter"/>
</dbReference>
<dbReference type="Pfam" id="PF01431">
    <property type="entry name" value="Peptidase_M13"/>
    <property type="match status" value="1"/>
</dbReference>
<dbReference type="AlphaFoldDB" id="A0A914BMT2"/>
<keyword evidence="7" id="KW-1133">Transmembrane helix</keyword>
<keyword evidence="4" id="KW-0378">Hydrolase</keyword>
<keyword evidence="7" id="KW-0472">Membrane</keyword>
<feature type="transmembrane region" description="Helical" evidence="7">
    <location>
        <begin position="24"/>
        <end position="48"/>
    </location>
</feature>
<dbReference type="SUPFAM" id="SSF55486">
    <property type="entry name" value="Metalloproteases ('zincins'), catalytic domain"/>
    <property type="match status" value="1"/>
</dbReference>
<keyword evidence="6" id="KW-0482">Metalloprotease</keyword>
<keyword evidence="3" id="KW-0479">Metal-binding</keyword>
<dbReference type="InterPro" id="IPR000718">
    <property type="entry name" value="Peptidase_M13"/>
</dbReference>
<name>A0A914BMT2_PATMI</name>
<dbReference type="InterPro" id="IPR042089">
    <property type="entry name" value="Peptidase_M13_dom_2"/>
</dbReference>
<dbReference type="EnsemblMetazoa" id="XM_038220848.1">
    <property type="protein sequence ID" value="XP_038076776.1"/>
    <property type="gene ID" value="LOC119744748"/>
</dbReference>
<dbReference type="OrthoDB" id="6475849at2759"/>
<keyword evidence="5" id="KW-0862">Zinc</keyword>
<dbReference type="RefSeq" id="XP_038076777.1">
    <property type="nucleotide sequence ID" value="XM_038220849.1"/>
</dbReference>
<dbReference type="Proteomes" id="UP000887568">
    <property type="component" value="Unplaced"/>
</dbReference>
<keyword evidence="7" id="KW-0812">Transmembrane</keyword>
<dbReference type="PANTHER" id="PTHR11733">
    <property type="entry name" value="ZINC METALLOPROTEASE FAMILY M13 NEPRILYSIN-RELATED"/>
    <property type="match status" value="1"/>
</dbReference>
<evidence type="ECO:0000259" key="8">
    <source>
        <dbReference type="Pfam" id="PF01431"/>
    </source>
</evidence>